<evidence type="ECO:0000313" key="5">
    <source>
        <dbReference type="EMBL" id="CAD7644322.1"/>
    </source>
</evidence>
<reference evidence="5" key="1">
    <citation type="submission" date="2020-11" db="EMBL/GenBank/DDBJ databases">
        <authorList>
            <person name="Tran Van P."/>
        </authorList>
    </citation>
    <scope>NUCLEOTIDE SEQUENCE</scope>
</reference>
<gene>
    <name evidence="5" type="ORF">OSB1V03_LOCUS20004</name>
</gene>
<dbReference type="PRINTS" id="PR00253">
    <property type="entry name" value="GABAARECEPTR"/>
</dbReference>
<proteinExistence type="predicted"/>
<evidence type="ECO:0000256" key="1">
    <source>
        <dbReference type="ARBA" id="ARBA00023180"/>
    </source>
</evidence>
<keyword evidence="2" id="KW-0812">Transmembrane</keyword>
<accession>A0A7R9LMB1</accession>
<feature type="domain" description="Carboxylesterase type B" evidence="3">
    <location>
        <begin position="149"/>
        <end position="181"/>
    </location>
</feature>
<dbReference type="GO" id="GO:0005254">
    <property type="term" value="F:chloride channel activity"/>
    <property type="evidence" value="ECO:0007669"/>
    <property type="project" value="UniProtKB-ARBA"/>
</dbReference>
<keyword evidence="2" id="KW-1133">Transmembrane helix</keyword>
<evidence type="ECO:0000256" key="2">
    <source>
        <dbReference type="SAM" id="Phobius"/>
    </source>
</evidence>
<feature type="non-terminal residue" evidence="5">
    <location>
        <position position="1"/>
    </location>
</feature>
<dbReference type="InterPro" id="IPR002018">
    <property type="entry name" value="CarbesteraseB"/>
</dbReference>
<evidence type="ECO:0000259" key="4">
    <source>
        <dbReference type="Pfam" id="PF02932"/>
    </source>
</evidence>
<dbReference type="SUPFAM" id="SSF53474">
    <property type="entry name" value="alpha/beta-Hydrolases"/>
    <property type="match status" value="1"/>
</dbReference>
<keyword evidence="6" id="KW-1185">Reference proteome</keyword>
<dbReference type="PANTHER" id="PTHR18945">
    <property type="entry name" value="NEUROTRANSMITTER GATED ION CHANNEL"/>
    <property type="match status" value="1"/>
</dbReference>
<dbReference type="InterPro" id="IPR038050">
    <property type="entry name" value="Neuro_actylchol_rec"/>
</dbReference>
<dbReference type="Gene3D" id="1.20.58.390">
    <property type="entry name" value="Neurotransmitter-gated ion-channel transmembrane domain"/>
    <property type="match status" value="1"/>
</dbReference>
<feature type="transmembrane region" description="Helical" evidence="2">
    <location>
        <begin position="119"/>
        <end position="138"/>
    </location>
</feature>
<feature type="domain" description="Neurotransmitter-gated ion-channel transmembrane" evidence="4">
    <location>
        <begin position="61"/>
        <end position="147"/>
    </location>
</feature>
<evidence type="ECO:0000259" key="3">
    <source>
        <dbReference type="Pfam" id="PF00135"/>
    </source>
</evidence>
<evidence type="ECO:0000313" key="6">
    <source>
        <dbReference type="Proteomes" id="UP000759131"/>
    </source>
</evidence>
<name>A0A7R9LMB1_9ACAR</name>
<dbReference type="SUPFAM" id="SSF90112">
    <property type="entry name" value="Neurotransmitter-gated ion-channel transmembrane pore"/>
    <property type="match status" value="1"/>
</dbReference>
<dbReference type="GO" id="GO:0005230">
    <property type="term" value="F:extracellular ligand-gated monoatomic ion channel activity"/>
    <property type="evidence" value="ECO:0007669"/>
    <property type="project" value="UniProtKB-ARBA"/>
</dbReference>
<dbReference type="GO" id="GO:0099095">
    <property type="term" value="F:ligand-gated monoatomic anion channel activity"/>
    <property type="evidence" value="ECO:0007669"/>
    <property type="project" value="UniProtKB-ARBA"/>
</dbReference>
<dbReference type="InterPro" id="IPR006201">
    <property type="entry name" value="Neur_channel"/>
</dbReference>
<dbReference type="EMBL" id="OC885747">
    <property type="protein sequence ID" value="CAD7644322.1"/>
    <property type="molecule type" value="Genomic_DNA"/>
</dbReference>
<dbReference type="CDD" id="cd19049">
    <property type="entry name" value="LGIC_TM_anion"/>
    <property type="match status" value="1"/>
</dbReference>
<organism evidence="5">
    <name type="scientific">Medioppia subpectinata</name>
    <dbReference type="NCBI Taxonomy" id="1979941"/>
    <lineage>
        <taxon>Eukaryota</taxon>
        <taxon>Metazoa</taxon>
        <taxon>Ecdysozoa</taxon>
        <taxon>Arthropoda</taxon>
        <taxon>Chelicerata</taxon>
        <taxon>Arachnida</taxon>
        <taxon>Acari</taxon>
        <taxon>Acariformes</taxon>
        <taxon>Sarcoptiformes</taxon>
        <taxon>Oribatida</taxon>
        <taxon>Brachypylina</taxon>
        <taxon>Oppioidea</taxon>
        <taxon>Oppiidae</taxon>
        <taxon>Medioppia</taxon>
    </lineage>
</organism>
<dbReference type="Proteomes" id="UP000759131">
    <property type="component" value="Unassembled WGS sequence"/>
</dbReference>
<feature type="transmembrane region" description="Helical" evidence="2">
    <location>
        <begin position="54"/>
        <end position="78"/>
    </location>
</feature>
<dbReference type="InterPro" id="IPR006029">
    <property type="entry name" value="Neurotrans-gated_channel_TM"/>
</dbReference>
<dbReference type="InterPro" id="IPR036719">
    <property type="entry name" value="Neuro-gated_channel_TM_sf"/>
</dbReference>
<dbReference type="Pfam" id="PF00135">
    <property type="entry name" value="COesterase"/>
    <property type="match status" value="1"/>
</dbReference>
<dbReference type="InterPro" id="IPR029058">
    <property type="entry name" value="AB_hydrolase_fold"/>
</dbReference>
<dbReference type="GO" id="GO:0016020">
    <property type="term" value="C:membrane"/>
    <property type="evidence" value="ECO:0007669"/>
    <property type="project" value="InterPro"/>
</dbReference>
<keyword evidence="2" id="KW-0472">Membrane</keyword>
<dbReference type="OrthoDB" id="203862at2759"/>
<dbReference type="AlphaFoldDB" id="A0A7R9LMB1"/>
<dbReference type="InterPro" id="IPR006028">
    <property type="entry name" value="GABAA/Glycine_rcpt"/>
</dbReference>
<keyword evidence="1" id="KW-0325">Glycoprotein</keyword>
<sequence length="201" mass="22845">DDIEYNWEQNNSISDGISLPNFKIEGYKMDKYISYSALGGYWQLKFEIVFKRSIAYYISQVYLPAFMIVVVSWLPFWLNPADSVARVGLGITTVLTMTTLVTNTNESLPKISYTKSIDIYLGVSYALVFLALIEYAIVGHFERKISKQLKGRVVVALNTTLYQFQGIPYAEPPIGALRFPKGVVFVVPNYSLKYFGFLILN</sequence>
<dbReference type="GO" id="GO:0004888">
    <property type="term" value="F:transmembrane signaling receptor activity"/>
    <property type="evidence" value="ECO:0007669"/>
    <property type="project" value="InterPro"/>
</dbReference>
<dbReference type="Pfam" id="PF02932">
    <property type="entry name" value="Neur_chan_memb"/>
    <property type="match status" value="1"/>
</dbReference>
<protein>
    <recommendedName>
        <fullName evidence="7">Neurotransmitter-gated ion-channel transmembrane domain-containing protein</fullName>
    </recommendedName>
</protein>
<evidence type="ECO:0008006" key="7">
    <source>
        <dbReference type="Google" id="ProtNLM"/>
    </source>
</evidence>
<dbReference type="EMBL" id="CAJPIZ010031172">
    <property type="protein sequence ID" value="CAG2120057.1"/>
    <property type="molecule type" value="Genomic_DNA"/>
</dbReference>